<keyword evidence="3" id="KW-1185">Reference proteome</keyword>
<feature type="transmembrane region" description="Helical" evidence="1">
    <location>
        <begin position="12"/>
        <end position="32"/>
    </location>
</feature>
<reference evidence="2 3" key="1">
    <citation type="journal article" date="2014" name="Int. J. Syst. Evol. Microbiol.">
        <title>Nocardioides zeae sp. nov., isolated from the stem of Zea mays.</title>
        <authorList>
            <person name="Glaeser S.P."/>
            <person name="McInroy J.A."/>
            <person name="Busse H.J."/>
            <person name="Kampfer P."/>
        </authorList>
    </citation>
    <scope>NUCLEOTIDE SEQUENCE [LARGE SCALE GENOMIC DNA]</scope>
    <source>
        <strain evidence="2 3">JCM 30728</strain>
    </source>
</reference>
<evidence type="ECO:0000256" key="1">
    <source>
        <dbReference type="SAM" id="Phobius"/>
    </source>
</evidence>
<feature type="transmembrane region" description="Helical" evidence="1">
    <location>
        <begin position="75"/>
        <end position="100"/>
    </location>
</feature>
<keyword evidence="1" id="KW-0812">Transmembrane</keyword>
<protein>
    <submittedName>
        <fullName evidence="2">Uncharacterized protein</fullName>
    </submittedName>
</protein>
<gene>
    <name evidence="2" type="ORF">G3T38_09410</name>
</gene>
<dbReference type="EMBL" id="JAAGXA010000005">
    <property type="protein sequence ID" value="NEN78497.1"/>
    <property type="molecule type" value="Genomic_DNA"/>
</dbReference>
<dbReference type="RefSeq" id="WP_163772028.1">
    <property type="nucleotide sequence ID" value="NZ_JAAGXA010000005.1"/>
</dbReference>
<comment type="caution">
    <text evidence="2">The sequence shown here is derived from an EMBL/GenBank/DDBJ whole genome shotgun (WGS) entry which is preliminary data.</text>
</comment>
<dbReference type="AlphaFoldDB" id="A0A6P0HJU2"/>
<accession>A0A6P0HJU2</accession>
<keyword evidence="1" id="KW-0472">Membrane</keyword>
<evidence type="ECO:0000313" key="2">
    <source>
        <dbReference type="EMBL" id="NEN78497.1"/>
    </source>
</evidence>
<dbReference type="Proteomes" id="UP000468687">
    <property type="component" value="Unassembled WGS sequence"/>
</dbReference>
<proteinExistence type="predicted"/>
<feature type="transmembrane region" description="Helical" evidence="1">
    <location>
        <begin position="44"/>
        <end position="63"/>
    </location>
</feature>
<sequence length="136" mass="14105">MHEDLEARTTPRLLAVVVVQLLALSLVISLLVRAIADGWAITDGALQVGLAAVVLAGIVLYRRRRGERLSIGGSSVAKVVVGAVVIGPAAFFLGVATGFVLDATSIRVALVVALAGLAIEAGARGLMRRQGGRDRR</sequence>
<organism evidence="2 3">
    <name type="scientific">Nocardioides zeae</name>
    <dbReference type="NCBI Taxonomy" id="1457234"/>
    <lineage>
        <taxon>Bacteria</taxon>
        <taxon>Bacillati</taxon>
        <taxon>Actinomycetota</taxon>
        <taxon>Actinomycetes</taxon>
        <taxon>Propionibacteriales</taxon>
        <taxon>Nocardioidaceae</taxon>
        <taxon>Nocardioides</taxon>
    </lineage>
</organism>
<name>A0A6P0HJU2_9ACTN</name>
<keyword evidence="1" id="KW-1133">Transmembrane helix</keyword>
<feature type="transmembrane region" description="Helical" evidence="1">
    <location>
        <begin position="106"/>
        <end position="127"/>
    </location>
</feature>
<evidence type="ECO:0000313" key="3">
    <source>
        <dbReference type="Proteomes" id="UP000468687"/>
    </source>
</evidence>